<evidence type="ECO:0000256" key="10">
    <source>
        <dbReference type="ARBA" id="ARBA00068150"/>
    </source>
</evidence>
<dbReference type="SMART" id="SM00388">
    <property type="entry name" value="HisKA"/>
    <property type="match status" value="1"/>
</dbReference>
<dbReference type="InterPro" id="IPR000700">
    <property type="entry name" value="PAS-assoc_C"/>
</dbReference>
<dbReference type="CDD" id="cd00082">
    <property type="entry name" value="HisKA"/>
    <property type="match status" value="1"/>
</dbReference>
<dbReference type="InterPro" id="IPR036890">
    <property type="entry name" value="HATPase_C_sf"/>
</dbReference>
<accession>A0A9E5T2I4</accession>
<dbReference type="Pfam" id="PF02518">
    <property type="entry name" value="HATPase_c"/>
    <property type="match status" value="1"/>
</dbReference>
<dbReference type="InterPro" id="IPR000014">
    <property type="entry name" value="PAS"/>
</dbReference>
<dbReference type="InterPro" id="IPR005467">
    <property type="entry name" value="His_kinase_dom"/>
</dbReference>
<dbReference type="CDD" id="cd17546">
    <property type="entry name" value="REC_hyHK_CKI1_RcsC-like"/>
    <property type="match status" value="1"/>
</dbReference>
<dbReference type="CDD" id="cd00156">
    <property type="entry name" value="REC"/>
    <property type="match status" value="1"/>
</dbReference>
<dbReference type="CDD" id="cd16922">
    <property type="entry name" value="HATPase_EvgS-ArcB-TorS-like"/>
    <property type="match status" value="1"/>
</dbReference>
<dbReference type="SUPFAM" id="SSF47384">
    <property type="entry name" value="Homodimeric domain of signal transducing histidine kinase"/>
    <property type="match status" value="1"/>
</dbReference>
<keyword evidence="12" id="KW-0175">Coiled coil</keyword>
<dbReference type="InterPro" id="IPR013655">
    <property type="entry name" value="PAS_fold_3"/>
</dbReference>
<dbReference type="Pfam" id="PF08447">
    <property type="entry name" value="PAS_3"/>
    <property type="match status" value="2"/>
</dbReference>
<dbReference type="SMART" id="SM00448">
    <property type="entry name" value="REC"/>
    <property type="match status" value="2"/>
</dbReference>
<dbReference type="InterPro" id="IPR004358">
    <property type="entry name" value="Sig_transdc_His_kin-like_C"/>
</dbReference>
<dbReference type="SUPFAM" id="SSF55874">
    <property type="entry name" value="ATPase domain of HSP90 chaperone/DNA topoisomerase II/histidine kinase"/>
    <property type="match status" value="1"/>
</dbReference>
<evidence type="ECO:0000256" key="6">
    <source>
        <dbReference type="ARBA" id="ARBA00022777"/>
    </source>
</evidence>
<feature type="modified residue" description="4-aspartylphosphate" evidence="11">
    <location>
        <position position="799"/>
    </location>
</feature>
<evidence type="ECO:0000256" key="5">
    <source>
        <dbReference type="ARBA" id="ARBA00022741"/>
    </source>
</evidence>
<evidence type="ECO:0000259" key="15">
    <source>
        <dbReference type="PROSITE" id="PS50112"/>
    </source>
</evidence>
<comment type="catalytic activity">
    <reaction evidence="1">
        <text>ATP + protein L-histidine = ADP + protein N-phospho-L-histidine.</text>
        <dbReference type="EC" id="2.7.13.3"/>
    </reaction>
</comment>
<dbReference type="InterPro" id="IPR003661">
    <property type="entry name" value="HisK_dim/P_dom"/>
</dbReference>
<evidence type="ECO:0000256" key="7">
    <source>
        <dbReference type="ARBA" id="ARBA00022840"/>
    </source>
</evidence>
<sequence length="1035" mass="116641">MTTNNGSKPRKRHKPDQLEALQAHIRELEARLAQHESTGSAIAASPDDTQELQSEAEFAQILQRTSHTICFTWRNNGKGLVYSKNAAEVMGYSHDTFHHNFIREHIVEEDRERIRQCFKDCILNGTDYSTQLQAYSRTGTPTWLQLRVHVKSRDANGQASYLIGTVTDIDTIKRKELEQTAIARTEQWLHQTLRKLLEDGGWATINQTLKALAEHFELVRCSLRWFDPQTQQMTMVSHWSSDPKEQVIEDPVAGHPFDNFPVLSQSLANRKPLVLDKQGIARMDPRIASFFQKYGIASALLIPIFYQDNLDGLLTLPSDQEDKQWHSRDLEAAVIIADAISRAVNQHRTTRHLEESEQRYTFALQASKDGLWDWDLVNRRMHFSPSYLQMLGYEEGEIDATPQAVLKRLIHPEDVQYILHIAQQALKAPEQPVQCEYRMRHKDGHTLWIYSRAILVDIDHDGNPQRAIGVNADITQFKQAQQELRQAKIEAENASQIKTEFLTRMSHEIRTPMNAIIGMGHLLQDTSLSRRQQDYLNSIQQSAFCLLHTIDEILDFSKLESGEVLLAHSHLDLNQIFEQLAKTHTDSAQAKHLELIIDIDSNVPRFIKGDACRLHQVLDSLLNNAVKFTRRGEVSLRTRTVGHRKNKIQLEFAIADTGIGIEPEAIPLLGKPFTQVDGSTSRQFGGTGLGLAICRHLIQQMGGELQISSQQGVGSCFSFTLTFERSQLGEQAIQHNPERFNDLRTLIVDDYPGTLRALTNTARSLQLNVDTATNAQSALEMLLRADSTPGQYYQLLLIDLKVPGINGAQTCRIIEESKHIQHKPRAILIADQRLNSLADLNHPTDNLQGLIHKPVTPSRLYDALAQVFGEAVLASVSTEPPMDNDCPPQDTNPEDVQINEALQGAHILLAEDNVVNQKVAIGILKKRGTHVTLANNGQEAIDALEQHQAGTFDAILMDMEMPCVDGYEATRRIRAGNICPDIPIIAMTAHALQGDRERCLATGMDDYITKPVSPQKLYRTLAQHLKRQAPVNSRH</sequence>
<dbReference type="PANTHER" id="PTHR45339:SF5">
    <property type="entry name" value="HISTIDINE KINASE"/>
    <property type="match status" value="1"/>
</dbReference>
<dbReference type="SMART" id="SM00387">
    <property type="entry name" value="HATPase_c"/>
    <property type="match status" value="1"/>
</dbReference>
<dbReference type="PROSITE" id="PS50113">
    <property type="entry name" value="PAC"/>
    <property type="match status" value="2"/>
</dbReference>
<dbReference type="InterPro" id="IPR035965">
    <property type="entry name" value="PAS-like_dom_sf"/>
</dbReference>
<feature type="domain" description="PAC" evidence="16">
    <location>
        <begin position="128"/>
        <end position="181"/>
    </location>
</feature>
<dbReference type="EC" id="2.7.13.3" evidence="2"/>
<dbReference type="InterPro" id="IPR003018">
    <property type="entry name" value="GAF"/>
</dbReference>
<reference evidence="17" key="1">
    <citation type="submission" date="2020-03" db="EMBL/GenBank/DDBJ databases">
        <authorList>
            <person name="Guo F."/>
        </authorList>
    </citation>
    <scope>NUCLEOTIDE SEQUENCE</scope>
    <source>
        <strain evidence="17">JCM 30134</strain>
    </source>
</reference>
<dbReference type="PROSITE" id="PS50112">
    <property type="entry name" value="PAS"/>
    <property type="match status" value="2"/>
</dbReference>
<keyword evidence="5" id="KW-0547">Nucleotide-binding</keyword>
<dbReference type="Gene3D" id="1.10.287.130">
    <property type="match status" value="1"/>
</dbReference>
<evidence type="ECO:0000256" key="2">
    <source>
        <dbReference type="ARBA" id="ARBA00012438"/>
    </source>
</evidence>
<feature type="domain" description="PAC" evidence="16">
    <location>
        <begin position="433"/>
        <end position="486"/>
    </location>
</feature>
<dbReference type="EMBL" id="JAAONZ010000021">
    <property type="protein sequence ID" value="NHO67876.1"/>
    <property type="molecule type" value="Genomic_DNA"/>
</dbReference>
<dbReference type="RefSeq" id="WP_167191339.1">
    <property type="nucleotide sequence ID" value="NZ_JAAONZ010000021.1"/>
</dbReference>
<evidence type="ECO:0000313" key="18">
    <source>
        <dbReference type="Proteomes" id="UP000787472"/>
    </source>
</evidence>
<dbReference type="FunFam" id="1.10.287.130:FF:000002">
    <property type="entry name" value="Two-component osmosensing histidine kinase"/>
    <property type="match status" value="1"/>
</dbReference>
<dbReference type="Gene3D" id="3.40.50.2300">
    <property type="match status" value="2"/>
</dbReference>
<keyword evidence="18" id="KW-1185">Reference proteome</keyword>
<comment type="subunit">
    <text evidence="9">At low DSF concentrations, interacts with RpfF.</text>
</comment>
<dbReference type="Pfam" id="PF00512">
    <property type="entry name" value="HisKA"/>
    <property type="match status" value="1"/>
</dbReference>
<gene>
    <name evidence="17" type="ORF">G8770_20205</name>
</gene>
<evidence type="ECO:0000259" key="13">
    <source>
        <dbReference type="PROSITE" id="PS50109"/>
    </source>
</evidence>
<dbReference type="SUPFAM" id="SSF55781">
    <property type="entry name" value="GAF domain-like"/>
    <property type="match status" value="1"/>
</dbReference>
<dbReference type="InterPro" id="IPR001789">
    <property type="entry name" value="Sig_transdc_resp-reg_receiver"/>
</dbReference>
<evidence type="ECO:0000259" key="16">
    <source>
        <dbReference type="PROSITE" id="PS50113"/>
    </source>
</evidence>
<dbReference type="SMART" id="SM00086">
    <property type="entry name" value="PAC"/>
    <property type="match status" value="2"/>
</dbReference>
<dbReference type="InterPro" id="IPR001610">
    <property type="entry name" value="PAC"/>
</dbReference>
<keyword evidence="8" id="KW-0902">Two-component regulatory system</keyword>
<dbReference type="PROSITE" id="PS50110">
    <property type="entry name" value="RESPONSE_REGULATORY"/>
    <property type="match status" value="2"/>
</dbReference>
<dbReference type="SMART" id="SM00091">
    <property type="entry name" value="PAS"/>
    <property type="match status" value="2"/>
</dbReference>
<comment type="caution">
    <text evidence="17">The sequence shown here is derived from an EMBL/GenBank/DDBJ whole genome shotgun (WGS) entry which is preliminary data.</text>
</comment>
<evidence type="ECO:0000256" key="8">
    <source>
        <dbReference type="ARBA" id="ARBA00023012"/>
    </source>
</evidence>
<dbReference type="Proteomes" id="UP000787472">
    <property type="component" value="Unassembled WGS sequence"/>
</dbReference>
<dbReference type="PANTHER" id="PTHR45339">
    <property type="entry name" value="HYBRID SIGNAL TRANSDUCTION HISTIDINE KINASE J"/>
    <property type="match status" value="1"/>
</dbReference>
<evidence type="ECO:0000259" key="14">
    <source>
        <dbReference type="PROSITE" id="PS50110"/>
    </source>
</evidence>
<keyword evidence="6" id="KW-0418">Kinase</keyword>
<evidence type="ECO:0000313" key="17">
    <source>
        <dbReference type="EMBL" id="NHO67876.1"/>
    </source>
</evidence>
<evidence type="ECO:0000256" key="9">
    <source>
        <dbReference type="ARBA" id="ARBA00064003"/>
    </source>
</evidence>
<feature type="domain" description="Response regulatory" evidence="14">
    <location>
        <begin position="906"/>
        <end position="1025"/>
    </location>
</feature>
<keyword evidence="4" id="KW-0808">Transferase</keyword>
<feature type="domain" description="PAS" evidence="15">
    <location>
        <begin position="54"/>
        <end position="125"/>
    </location>
</feature>
<dbReference type="SUPFAM" id="SSF55785">
    <property type="entry name" value="PYP-like sensor domain (PAS domain)"/>
    <property type="match status" value="2"/>
</dbReference>
<evidence type="ECO:0000256" key="3">
    <source>
        <dbReference type="ARBA" id="ARBA00022553"/>
    </source>
</evidence>
<dbReference type="InterPro" id="IPR036097">
    <property type="entry name" value="HisK_dim/P_sf"/>
</dbReference>
<dbReference type="Gene3D" id="3.30.450.20">
    <property type="entry name" value="PAS domain"/>
    <property type="match status" value="2"/>
</dbReference>
<feature type="domain" description="Response regulatory" evidence="14">
    <location>
        <begin position="744"/>
        <end position="868"/>
    </location>
</feature>
<dbReference type="CDD" id="cd00130">
    <property type="entry name" value="PAS"/>
    <property type="match status" value="2"/>
</dbReference>
<dbReference type="Pfam" id="PF01590">
    <property type="entry name" value="GAF"/>
    <property type="match status" value="1"/>
</dbReference>
<protein>
    <recommendedName>
        <fullName evidence="10">Sensory/regulatory protein RpfC</fullName>
        <ecNumber evidence="2">2.7.13.3</ecNumber>
    </recommendedName>
</protein>
<dbReference type="NCBIfam" id="TIGR00229">
    <property type="entry name" value="sensory_box"/>
    <property type="match status" value="2"/>
</dbReference>
<dbReference type="SUPFAM" id="SSF52172">
    <property type="entry name" value="CheY-like"/>
    <property type="match status" value="2"/>
</dbReference>
<dbReference type="SMART" id="SM00065">
    <property type="entry name" value="GAF"/>
    <property type="match status" value="1"/>
</dbReference>
<proteinExistence type="predicted"/>
<dbReference type="AlphaFoldDB" id="A0A9E5T2I4"/>
<dbReference type="Gene3D" id="3.30.450.40">
    <property type="match status" value="1"/>
</dbReference>
<feature type="modified residue" description="4-aspartylphosphate" evidence="11">
    <location>
        <position position="958"/>
    </location>
</feature>
<organism evidence="17 18">
    <name type="scientific">Pseudomaricurvus hydrocarbonicus</name>
    <dbReference type="NCBI Taxonomy" id="1470433"/>
    <lineage>
        <taxon>Bacteria</taxon>
        <taxon>Pseudomonadati</taxon>
        <taxon>Pseudomonadota</taxon>
        <taxon>Gammaproteobacteria</taxon>
        <taxon>Cellvibrionales</taxon>
        <taxon>Cellvibrionaceae</taxon>
        <taxon>Pseudomaricurvus</taxon>
    </lineage>
</organism>
<dbReference type="InterPro" id="IPR029016">
    <property type="entry name" value="GAF-like_dom_sf"/>
</dbReference>
<keyword evidence="7" id="KW-0067">ATP-binding</keyword>
<dbReference type="PRINTS" id="PR00344">
    <property type="entry name" value="BCTRLSENSOR"/>
</dbReference>
<dbReference type="PROSITE" id="PS50109">
    <property type="entry name" value="HIS_KIN"/>
    <property type="match status" value="1"/>
</dbReference>
<dbReference type="GO" id="GO:0000155">
    <property type="term" value="F:phosphorelay sensor kinase activity"/>
    <property type="evidence" value="ECO:0007669"/>
    <property type="project" value="InterPro"/>
</dbReference>
<feature type="domain" description="Histidine kinase" evidence="13">
    <location>
        <begin position="504"/>
        <end position="725"/>
    </location>
</feature>
<dbReference type="FunFam" id="3.30.565.10:FF:000010">
    <property type="entry name" value="Sensor histidine kinase RcsC"/>
    <property type="match status" value="1"/>
</dbReference>
<dbReference type="InterPro" id="IPR011006">
    <property type="entry name" value="CheY-like_superfamily"/>
</dbReference>
<keyword evidence="3 11" id="KW-0597">Phosphoprotein</keyword>
<evidence type="ECO:0000256" key="11">
    <source>
        <dbReference type="PROSITE-ProRule" id="PRU00169"/>
    </source>
</evidence>
<feature type="coiled-coil region" evidence="12">
    <location>
        <begin position="470"/>
        <end position="497"/>
    </location>
</feature>
<dbReference type="InterPro" id="IPR003594">
    <property type="entry name" value="HATPase_dom"/>
</dbReference>
<feature type="domain" description="PAS" evidence="15">
    <location>
        <begin position="356"/>
        <end position="429"/>
    </location>
</feature>
<dbReference type="Gene3D" id="3.30.565.10">
    <property type="entry name" value="Histidine kinase-like ATPase, C-terminal domain"/>
    <property type="match status" value="1"/>
</dbReference>
<dbReference type="GO" id="GO:0005524">
    <property type="term" value="F:ATP binding"/>
    <property type="evidence" value="ECO:0007669"/>
    <property type="project" value="UniProtKB-KW"/>
</dbReference>
<evidence type="ECO:0000256" key="1">
    <source>
        <dbReference type="ARBA" id="ARBA00000085"/>
    </source>
</evidence>
<evidence type="ECO:0000256" key="4">
    <source>
        <dbReference type="ARBA" id="ARBA00022679"/>
    </source>
</evidence>
<dbReference type="Pfam" id="PF00072">
    <property type="entry name" value="Response_reg"/>
    <property type="match status" value="2"/>
</dbReference>
<evidence type="ECO:0000256" key="12">
    <source>
        <dbReference type="SAM" id="Coils"/>
    </source>
</evidence>
<name>A0A9E5T2I4_9GAMM</name>